<dbReference type="Gene3D" id="1.20.120.520">
    <property type="entry name" value="nmb1532 protein domain like"/>
    <property type="match status" value="1"/>
</dbReference>
<protein>
    <submittedName>
        <fullName evidence="2">Hemerythrin-like domain-containing protein</fullName>
    </submittedName>
</protein>
<dbReference type="Pfam" id="PF01814">
    <property type="entry name" value="Hemerythrin"/>
    <property type="match status" value="1"/>
</dbReference>
<keyword evidence="3" id="KW-1185">Reference proteome</keyword>
<proteinExistence type="predicted"/>
<sequence>MINASEELRREHELIKTALNLLEKIASGIVQKVNPDVSDLTELINFVIVFADKCHHGKEEDLYFPSLEEAGIPNHGGPIGVMLSEHDQGRKYIREMKENISGQNSDLQVFADAAFAYVALMRNHIEKENNILFMMGDRVMPESVQNDLLIRFKEHEEKVIDKEKHEEFYALIERLSQKYLH</sequence>
<dbReference type="InterPro" id="IPR012312">
    <property type="entry name" value="Hemerythrin-like"/>
</dbReference>
<evidence type="ECO:0000313" key="2">
    <source>
        <dbReference type="EMBL" id="SHE96925.1"/>
    </source>
</evidence>
<dbReference type="AlphaFoldDB" id="A0A1M4XU04"/>
<dbReference type="PANTHER" id="PTHR39966">
    <property type="entry name" value="BLL2471 PROTEIN-RELATED"/>
    <property type="match status" value="1"/>
</dbReference>
<accession>A0A1M4XU04</accession>
<dbReference type="GO" id="GO:0005886">
    <property type="term" value="C:plasma membrane"/>
    <property type="evidence" value="ECO:0007669"/>
    <property type="project" value="TreeGrafter"/>
</dbReference>
<evidence type="ECO:0000313" key="3">
    <source>
        <dbReference type="Proteomes" id="UP000184509"/>
    </source>
</evidence>
<gene>
    <name evidence="2" type="ORF">SAMN05444405_104129</name>
</gene>
<dbReference type="CDD" id="cd12108">
    <property type="entry name" value="Hr-like"/>
    <property type="match status" value="1"/>
</dbReference>
<name>A0A1M4XU04_9BACE</name>
<organism evidence="2 3">
    <name type="scientific">Bacteroides luti</name>
    <dbReference type="NCBI Taxonomy" id="1297750"/>
    <lineage>
        <taxon>Bacteria</taxon>
        <taxon>Pseudomonadati</taxon>
        <taxon>Bacteroidota</taxon>
        <taxon>Bacteroidia</taxon>
        <taxon>Bacteroidales</taxon>
        <taxon>Bacteroidaceae</taxon>
        <taxon>Bacteroides</taxon>
    </lineage>
</organism>
<dbReference type="Proteomes" id="UP000184509">
    <property type="component" value="Unassembled WGS sequence"/>
</dbReference>
<dbReference type="OrthoDB" id="9785474at2"/>
<feature type="domain" description="Hemerythrin-like" evidence="1">
    <location>
        <begin position="4"/>
        <end position="135"/>
    </location>
</feature>
<dbReference type="STRING" id="1297750.SAMN05444405_104129"/>
<dbReference type="PANTHER" id="PTHR39966:SF1">
    <property type="entry name" value="HEMERYTHRIN-LIKE DOMAIN-CONTAINING PROTEIN"/>
    <property type="match status" value="1"/>
</dbReference>
<dbReference type="EMBL" id="FQTV01000004">
    <property type="protein sequence ID" value="SHE96925.1"/>
    <property type="molecule type" value="Genomic_DNA"/>
</dbReference>
<dbReference type="RefSeq" id="WP_083547603.1">
    <property type="nucleotide sequence ID" value="NZ_FQTV01000004.1"/>
</dbReference>
<reference evidence="2 3" key="1">
    <citation type="submission" date="2016-11" db="EMBL/GenBank/DDBJ databases">
        <authorList>
            <person name="Jaros S."/>
            <person name="Januszkiewicz K."/>
            <person name="Wedrychowicz H."/>
        </authorList>
    </citation>
    <scope>NUCLEOTIDE SEQUENCE [LARGE SCALE GENOMIC DNA]</scope>
    <source>
        <strain evidence="2 3">DSM 26991</strain>
    </source>
</reference>
<evidence type="ECO:0000259" key="1">
    <source>
        <dbReference type="Pfam" id="PF01814"/>
    </source>
</evidence>